<reference evidence="1 2" key="1">
    <citation type="submission" date="2022-12" db="EMBL/GenBank/DDBJ databases">
        <title>Chromosome-scale assembly of the Ensete ventricosum genome.</title>
        <authorList>
            <person name="Dussert Y."/>
            <person name="Stocks J."/>
            <person name="Wendawek A."/>
            <person name="Woldeyes F."/>
            <person name="Nichols R.A."/>
            <person name="Borrell J.S."/>
        </authorList>
    </citation>
    <scope>NUCLEOTIDE SEQUENCE [LARGE SCALE GENOMIC DNA]</scope>
    <source>
        <strain evidence="2">cv. Maze</strain>
        <tissue evidence="1">Seeds</tissue>
    </source>
</reference>
<evidence type="ECO:0000313" key="2">
    <source>
        <dbReference type="Proteomes" id="UP001222027"/>
    </source>
</evidence>
<dbReference type="Proteomes" id="UP001222027">
    <property type="component" value="Unassembled WGS sequence"/>
</dbReference>
<dbReference type="AlphaFoldDB" id="A0AAV8PNS2"/>
<proteinExistence type="predicted"/>
<sequence>MTGSRIPRRKPPKRRNLEEAEACLVSMVGFGEAAVTCAKPLVDDVMCMPSCLGQLLHQRSKAAKRTDKQA</sequence>
<organism evidence="1 2">
    <name type="scientific">Ensete ventricosum</name>
    <name type="common">Abyssinian banana</name>
    <name type="synonym">Musa ensete</name>
    <dbReference type="NCBI Taxonomy" id="4639"/>
    <lineage>
        <taxon>Eukaryota</taxon>
        <taxon>Viridiplantae</taxon>
        <taxon>Streptophyta</taxon>
        <taxon>Embryophyta</taxon>
        <taxon>Tracheophyta</taxon>
        <taxon>Spermatophyta</taxon>
        <taxon>Magnoliopsida</taxon>
        <taxon>Liliopsida</taxon>
        <taxon>Zingiberales</taxon>
        <taxon>Musaceae</taxon>
        <taxon>Ensete</taxon>
    </lineage>
</organism>
<accession>A0AAV8PNS2</accession>
<comment type="caution">
    <text evidence="1">The sequence shown here is derived from an EMBL/GenBank/DDBJ whole genome shotgun (WGS) entry which is preliminary data.</text>
</comment>
<dbReference type="EMBL" id="JAQQAF010000009">
    <property type="protein sequence ID" value="KAJ8458188.1"/>
    <property type="molecule type" value="Genomic_DNA"/>
</dbReference>
<protein>
    <submittedName>
        <fullName evidence="1">Uncharacterized protein</fullName>
    </submittedName>
</protein>
<keyword evidence="2" id="KW-1185">Reference proteome</keyword>
<gene>
    <name evidence="1" type="ORF">OPV22_031114</name>
</gene>
<evidence type="ECO:0000313" key="1">
    <source>
        <dbReference type="EMBL" id="KAJ8458188.1"/>
    </source>
</evidence>
<name>A0AAV8PNS2_ENSVE</name>